<feature type="transmembrane region" description="Helical" evidence="1">
    <location>
        <begin position="56"/>
        <end position="83"/>
    </location>
</feature>
<reference evidence="2 3" key="1">
    <citation type="submission" date="2017-10" db="EMBL/GenBank/DDBJ databases">
        <title>Novel microbial diversity and functional potential in the marine mammal oral microbiome.</title>
        <authorList>
            <person name="Dudek N.K."/>
            <person name="Sun C.L."/>
            <person name="Burstein D."/>
            <person name="Kantor R.S."/>
            <person name="Aliaga Goltsman D.S."/>
            <person name="Bik E.M."/>
            <person name="Thomas B.C."/>
            <person name="Banfield J.F."/>
            <person name="Relman D.A."/>
        </authorList>
    </citation>
    <scope>NUCLEOTIDE SEQUENCE [LARGE SCALE GENOMIC DNA]</scope>
    <source>
        <strain evidence="2">DOLZORAL124_49_17</strain>
    </source>
</reference>
<dbReference type="Proteomes" id="UP000229740">
    <property type="component" value="Unassembled WGS sequence"/>
</dbReference>
<feature type="transmembrane region" description="Helical" evidence="1">
    <location>
        <begin position="95"/>
        <end position="119"/>
    </location>
</feature>
<protein>
    <submittedName>
        <fullName evidence="2">Uncharacterized protein</fullName>
    </submittedName>
</protein>
<dbReference type="Pfam" id="PF02810">
    <property type="entry name" value="SEC-C"/>
    <property type="match status" value="1"/>
</dbReference>
<sequence>MEGEDGISSDLPLKISGKDVCIFRKLPGRSFFEEDVWCMRENSFVKQYGSLIMSGAVTFLILGLVLIVMSGAIVGLGVLLSFVTQRVFQQEIIGVFQSILVMLATACTAGLGIPILLLARNLHRSNEHFSLLQFEDDEPEEFDDAEREEADDSEALNEFLKNLHSTRNIGPFIPSPRTMNDLCPCGSGIKYKDCCGKFWT</sequence>
<proteinExistence type="predicted"/>
<dbReference type="EMBL" id="PDPS01000024">
    <property type="protein sequence ID" value="PID58118.1"/>
    <property type="molecule type" value="Genomic_DNA"/>
</dbReference>
<keyword evidence="1" id="KW-0812">Transmembrane</keyword>
<evidence type="ECO:0000313" key="3">
    <source>
        <dbReference type="Proteomes" id="UP000229740"/>
    </source>
</evidence>
<organism evidence="2 3">
    <name type="scientific">candidate division KSB3 bacterium</name>
    <dbReference type="NCBI Taxonomy" id="2044937"/>
    <lineage>
        <taxon>Bacteria</taxon>
        <taxon>candidate division KSB3</taxon>
    </lineage>
</organism>
<gene>
    <name evidence="2" type="ORF">CSB45_05375</name>
</gene>
<keyword evidence="1" id="KW-1133">Transmembrane helix</keyword>
<evidence type="ECO:0000256" key="1">
    <source>
        <dbReference type="SAM" id="Phobius"/>
    </source>
</evidence>
<dbReference type="InterPro" id="IPR004027">
    <property type="entry name" value="SEC_C_motif"/>
</dbReference>
<dbReference type="SUPFAM" id="SSF103642">
    <property type="entry name" value="Sec-C motif"/>
    <property type="match status" value="1"/>
</dbReference>
<keyword evidence="1" id="KW-0472">Membrane</keyword>
<evidence type="ECO:0000313" key="2">
    <source>
        <dbReference type="EMBL" id="PID58118.1"/>
    </source>
</evidence>
<comment type="caution">
    <text evidence="2">The sequence shown here is derived from an EMBL/GenBank/DDBJ whole genome shotgun (WGS) entry which is preliminary data.</text>
</comment>
<dbReference type="Gene3D" id="3.10.450.50">
    <property type="match status" value="1"/>
</dbReference>
<dbReference type="AlphaFoldDB" id="A0A2G6E8N1"/>
<accession>A0A2G6E8N1</accession>
<name>A0A2G6E8N1_9BACT</name>